<evidence type="ECO:0000313" key="1">
    <source>
        <dbReference type="EMBL" id="HJH19147.1"/>
    </source>
</evidence>
<accession>A0A921NGE4</accession>
<dbReference type="AlphaFoldDB" id="A0A921NGE4"/>
<protein>
    <submittedName>
        <fullName evidence="1">Uncharacterized protein</fullName>
    </submittedName>
</protein>
<reference evidence="1" key="2">
    <citation type="submission" date="2021-09" db="EMBL/GenBank/DDBJ databases">
        <authorList>
            <person name="Gilroy R."/>
        </authorList>
    </citation>
    <scope>NUCLEOTIDE SEQUENCE</scope>
    <source>
        <strain evidence="1">ChiSjej2B20-17149</strain>
    </source>
</reference>
<comment type="caution">
    <text evidence="1">The sequence shown here is derived from an EMBL/GenBank/DDBJ whole genome shotgun (WGS) entry which is preliminary data.</text>
</comment>
<dbReference type="Proteomes" id="UP000752172">
    <property type="component" value="Unassembled WGS sequence"/>
</dbReference>
<organism evidence="1 2">
    <name type="scientific">Pseudomonas lactis</name>
    <dbReference type="NCBI Taxonomy" id="1615674"/>
    <lineage>
        <taxon>Bacteria</taxon>
        <taxon>Pseudomonadati</taxon>
        <taxon>Pseudomonadota</taxon>
        <taxon>Gammaproteobacteria</taxon>
        <taxon>Pseudomonadales</taxon>
        <taxon>Pseudomonadaceae</taxon>
        <taxon>Pseudomonas</taxon>
    </lineage>
</organism>
<name>A0A921NGE4_9PSED</name>
<reference evidence="1" key="1">
    <citation type="journal article" date="2021" name="PeerJ">
        <title>Extensive microbial diversity within the chicken gut microbiome revealed by metagenomics and culture.</title>
        <authorList>
            <person name="Gilroy R."/>
            <person name="Ravi A."/>
            <person name="Getino M."/>
            <person name="Pursley I."/>
            <person name="Horton D.L."/>
            <person name="Alikhan N.F."/>
            <person name="Baker D."/>
            <person name="Gharbi K."/>
            <person name="Hall N."/>
            <person name="Watson M."/>
            <person name="Adriaenssens E.M."/>
            <person name="Foster-Nyarko E."/>
            <person name="Jarju S."/>
            <person name="Secka A."/>
            <person name="Antonio M."/>
            <person name="Oren A."/>
            <person name="Chaudhuri R.R."/>
            <person name="La Ragione R."/>
            <person name="Hildebrand F."/>
            <person name="Pallen M.J."/>
        </authorList>
    </citation>
    <scope>NUCLEOTIDE SEQUENCE</scope>
    <source>
        <strain evidence="1">ChiSjej2B20-17149</strain>
    </source>
</reference>
<gene>
    <name evidence="1" type="ORF">K8W20_10595</name>
</gene>
<dbReference type="EMBL" id="DYTS01000187">
    <property type="protein sequence ID" value="HJH19147.1"/>
    <property type="molecule type" value="Genomic_DNA"/>
</dbReference>
<evidence type="ECO:0000313" key="2">
    <source>
        <dbReference type="Proteomes" id="UP000752172"/>
    </source>
</evidence>
<proteinExistence type="predicted"/>
<sequence>MGINLKTVICPGCAQILNLENTGCPECGYEDNTAGRILSLQEIISLPADSDAQKFNDVSPAFIAAVVQAAVGELERVRAELEQVQGDATRFRFIVDCPIREAVAISRKASDPDFDLVVECDRLIKKTGFALPVPSTKG</sequence>
<dbReference type="RefSeq" id="WP_278916898.1">
    <property type="nucleotide sequence ID" value="NZ_DYTS01000187.1"/>
</dbReference>